<feature type="compositionally biased region" description="Polar residues" evidence="1">
    <location>
        <begin position="149"/>
        <end position="158"/>
    </location>
</feature>
<gene>
    <name evidence="2" type="ORF">T265_07483</name>
</gene>
<organism evidence="2 3">
    <name type="scientific">Opisthorchis viverrini</name>
    <name type="common">Southeast Asian liver fluke</name>
    <dbReference type="NCBI Taxonomy" id="6198"/>
    <lineage>
        <taxon>Eukaryota</taxon>
        <taxon>Metazoa</taxon>
        <taxon>Spiralia</taxon>
        <taxon>Lophotrochozoa</taxon>
        <taxon>Platyhelminthes</taxon>
        <taxon>Trematoda</taxon>
        <taxon>Digenea</taxon>
        <taxon>Opisthorchiida</taxon>
        <taxon>Opisthorchiata</taxon>
        <taxon>Opisthorchiidae</taxon>
        <taxon>Opisthorchis</taxon>
    </lineage>
</organism>
<dbReference type="RefSeq" id="XP_009171280.1">
    <property type="nucleotide sequence ID" value="XM_009173016.1"/>
</dbReference>
<evidence type="ECO:0000313" key="2">
    <source>
        <dbReference type="EMBL" id="KER24977.1"/>
    </source>
</evidence>
<dbReference type="EMBL" id="KL596791">
    <property type="protein sequence ID" value="KER24977.1"/>
    <property type="molecule type" value="Genomic_DNA"/>
</dbReference>
<name>A0A074ZH17_OPIVI</name>
<dbReference type="KEGG" id="ovi:T265_07483"/>
<keyword evidence="3" id="KW-1185">Reference proteome</keyword>
<dbReference type="Proteomes" id="UP000054324">
    <property type="component" value="Unassembled WGS sequence"/>
</dbReference>
<accession>A0A074ZH17</accession>
<feature type="region of interest" description="Disordered" evidence="1">
    <location>
        <begin position="109"/>
        <end position="158"/>
    </location>
</feature>
<protein>
    <submittedName>
        <fullName evidence="2">Uncharacterized protein</fullName>
    </submittedName>
</protein>
<dbReference type="GeneID" id="20321662"/>
<evidence type="ECO:0000313" key="3">
    <source>
        <dbReference type="Proteomes" id="UP000054324"/>
    </source>
</evidence>
<dbReference type="AlphaFoldDB" id="A0A074ZH17"/>
<feature type="compositionally biased region" description="Basic and acidic residues" evidence="1">
    <location>
        <begin position="111"/>
        <end position="126"/>
    </location>
</feature>
<proteinExistence type="predicted"/>
<reference evidence="2 3" key="1">
    <citation type="submission" date="2013-11" db="EMBL/GenBank/DDBJ databases">
        <title>Opisthorchis viverrini - life in the bile duct.</title>
        <authorList>
            <person name="Young N.D."/>
            <person name="Nagarajan N."/>
            <person name="Lin S.J."/>
            <person name="Korhonen P.K."/>
            <person name="Jex A.R."/>
            <person name="Hall R.S."/>
            <person name="Safavi-Hemami H."/>
            <person name="Kaewkong W."/>
            <person name="Bertrand D."/>
            <person name="Gao S."/>
            <person name="Seet Q."/>
            <person name="Wongkham S."/>
            <person name="Teh B.T."/>
            <person name="Wongkham C."/>
            <person name="Intapan P.M."/>
            <person name="Maleewong W."/>
            <person name="Yang X."/>
            <person name="Hu M."/>
            <person name="Wang Z."/>
            <person name="Hofmann A."/>
            <person name="Sternberg P.W."/>
            <person name="Tan P."/>
            <person name="Wang J."/>
            <person name="Gasser R.B."/>
        </authorList>
    </citation>
    <scope>NUCLEOTIDE SEQUENCE [LARGE SCALE GENOMIC DNA]</scope>
</reference>
<dbReference type="CTD" id="20321662"/>
<sequence>MLPPFGVNSPGRLLKRESQDHKFNLENAKKFCHTETRDTDENFWKHGNPRQIRPTGASNWIQFTQLYVHLNRNTQGGPNIGFTNEETTNWSESNQIRTKRTKIIFNIDQTTTDKEDKDHFQHRPDYDGEGCQAQRSRGHRRLRRRDNRTTNGSSRPNK</sequence>
<feature type="compositionally biased region" description="Basic residues" evidence="1">
    <location>
        <begin position="136"/>
        <end position="146"/>
    </location>
</feature>
<evidence type="ECO:0000256" key="1">
    <source>
        <dbReference type="SAM" id="MobiDB-lite"/>
    </source>
</evidence>